<feature type="region of interest" description="Disordered" evidence="1">
    <location>
        <begin position="47"/>
        <end position="85"/>
    </location>
</feature>
<evidence type="ECO:0000313" key="2">
    <source>
        <dbReference type="EMBL" id="PBK65232.1"/>
    </source>
</evidence>
<organism evidence="2 3">
    <name type="scientific">Armillaria solidipes</name>
    <dbReference type="NCBI Taxonomy" id="1076256"/>
    <lineage>
        <taxon>Eukaryota</taxon>
        <taxon>Fungi</taxon>
        <taxon>Dikarya</taxon>
        <taxon>Basidiomycota</taxon>
        <taxon>Agaricomycotina</taxon>
        <taxon>Agaricomycetes</taxon>
        <taxon>Agaricomycetidae</taxon>
        <taxon>Agaricales</taxon>
        <taxon>Marasmiineae</taxon>
        <taxon>Physalacriaceae</taxon>
        <taxon>Armillaria</taxon>
    </lineage>
</organism>
<dbReference type="EMBL" id="KZ293446">
    <property type="protein sequence ID" value="PBK65232.1"/>
    <property type="molecule type" value="Genomic_DNA"/>
</dbReference>
<feature type="compositionally biased region" description="Basic and acidic residues" evidence="1">
    <location>
        <begin position="63"/>
        <end position="75"/>
    </location>
</feature>
<accession>A0A2H3BDX3</accession>
<evidence type="ECO:0000313" key="3">
    <source>
        <dbReference type="Proteomes" id="UP000218334"/>
    </source>
</evidence>
<feature type="region of interest" description="Disordered" evidence="1">
    <location>
        <begin position="170"/>
        <end position="198"/>
    </location>
</feature>
<dbReference type="AlphaFoldDB" id="A0A2H3BDX3"/>
<feature type="compositionally biased region" description="Low complexity" evidence="1">
    <location>
        <begin position="172"/>
        <end position="190"/>
    </location>
</feature>
<name>A0A2H3BDX3_9AGAR</name>
<evidence type="ECO:0000256" key="1">
    <source>
        <dbReference type="SAM" id="MobiDB-lite"/>
    </source>
</evidence>
<sequence>MPEYFKARIRTSLFITITVWPTTTYDSAKYNRLSAYVFGRTLTASCGRSNTKDRPPLATTRYGDAELNERLDGLQRQRVPSRSKSPNTVKIFTICDLIRAGLLTMHRPRPRNRTRLRRNQLVSQEAKTKCPAITFSIDNEEDEGRDSDVGMLGENTSCVAICPMSFPKKWRPSSMTGSPPIPISSGLSTGAMPPLQLA</sequence>
<gene>
    <name evidence="2" type="ORF">ARMSODRAFT_1022361</name>
</gene>
<dbReference type="Proteomes" id="UP000218334">
    <property type="component" value="Unassembled WGS sequence"/>
</dbReference>
<reference evidence="3" key="1">
    <citation type="journal article" date="2017" name="Nat. Ecol. Evol.">
        <title>Genome expansion and lineage-specific genetic innovations in the forest pathogenic fungi Armillaria.</title>
        <authorList>
            <person name="Sipos G."/>
            <person name="Prasanna A.N."/>
            <person name="Walter M.C."/>
            <person name="O'Connor E."/>
            <person name="Balint B."/>
            <person name="Krizsan K."/>
            <person name="Kiss B."/>
            <person name="Hess J."/>
            <person name="Varga T."/>
            <person name="Slot J."/>
            <person name="Riley R."/>
            <person name="Boka B."/>
            <person name="Rigling D."/>
            <person name="Barry K."/>
            <person name="Lee J."/>
            <person name="Mihaltcheva S."/>
            <person name="LaButti K."/>
            <person name="Lipzen A."/>
            <person name="Waldron R."/>
            <person name="Moloney N.M."/>
            <person name="Sperisen C."/>
            <person name="Kredics L."/>
            <person name="Vagvoelgyi C."/>
            <person name="Patrignani A."/>
            <person name="Fitzpatrick D."/>
            <person name="Nagy I."/>
            <person name="Doyle S."/>
            <person name="Anderson J.B."/>
            <person name="Grigoriev I.V."/>
            <person name="Gueldener U."/>
            <person name="Muensterkoetter M."/>
            <person name="Nagy L.G."/>
        </authorList>
    </citation>
    <scope>NUCLEOTIDE SEQUENCE [LARGE SCALE GENOMIC DNA]</scope>
    <source>
        <strain evidence="3">28-4</strain>
    </source>
</reference>
<keyword evidence="3" id="KW-1185">Reference proteome</keyword>
<proteinExistence type="predicted"/>
<protein>
    <submittedName>
        <fullName evidence="2">Uncharacterized protein</fullName>
    </submittedName>
</protein>